<gene>
    <name evidence="3" type="ORF">RLDS_19800</name>
</gene>
<evidence type="ECO:0000313" key="3">
    <source>
        <dbReference type="EMBL" id="EQB12392.1"/>
    </source>
</evidence>
<dbReference type="Proteomes" id="UP000015531">
    <property type="component" value="Unassembled WGS sequence"/>
</dbReference>
<proteinExistence type="predicted"/>
<feature type="transmembrane region" description="Helical" evidence="1">
    <location>
        <begin position="41"/>
        <end position="61"/>
    </location>
</feature>
<dbReference type="Pfam" id="PF03703">
    <property type="entry name" value="bPH_2"/>
    <property type="match status" value="1"/>
</dbReference>
<feature type="domain" description="YdbS-like PH" evidence="2">
    <location>
        <begin position="68"/>
        <end position="137"/>
    </location>
</feature>
<sequence>MRVPLDERPSPMVKDRTIAGGGMSDTWLYDEHPAMFRAHPVLFLLLLISVIGILAIAIWWLMHKGERLALSDRDVLMEKGLLSKQRTEIALSSIRSVRITQTLGQRIFRVGHVELFSAGDYAEIAIKNMPNPDRIRAIAASRNVDLLPQR</sequence>
<name>T0HHA5_9SPHN</name>
<accession>T0HHA5</accession>
<keyword evidence="1" id="KW-0472">Membrane</keyword>
<keyword evidence="1" id="KW-1133">Transmembrane helix</keyword>
<organism evidence="3 4">
    <name type="scientific">Sphingobium lactosutens DS20</name>
    <dbReference type="NCBI Taxonomy" id="1331060"/>
    <lineage>
        <taxon>Bacteria</taxon>
        <taxon>Pseudomonadati</taxon>
        <taxon>Pseudomonadota</taxon>
        <taxon>Alphaproteobacteria</taxon>
        <taxon>Sphingomonadales</taxon>
        <taxon>Sphingomonadaceae</taxon>
        <taxon>Sphingobium</taxon>
    </lineage>
</organism>
<comment type="caution">
    <text evidence="3">The sequence shown here is derived from an EMBL/GenBank/DDBJ whole genome shotgun (WGS) entry which is preliminary data.</text>
</comment>
<reference evidence="3 4" key="1">
    <citation type="journal article" date="2013" name="Genome Announc.">
        <title>Draft Genome Sequence of Sphingobium lactosutens Strain DS20T, Isolated from a Hexachlorocyclohexane Dumpsite.</title>
        <authorList>
            <person name="Kumar R."/>
            <person name="Dwivedi V."/>
            <person name="Negi V."/>
            <person name="Khurana J.P."/>
            <person name="Lal R."/>
        </authorList>
    </citation>
    <scope>NUCLEOTIDE SEQUENCE [LARGE SCALE GENOMIC DNA]</scope>
    <source>
        <strain evidence="3 4">DS20</strain>
    </source>
</reference>
<dbReference type="PATRIC" id="fig|1331060.3.peg.3821"/>
<dbReference type="RefSeq" id="WP_021227509.1">
    <property type="nucleotide sequence ID" value="NZ_ATDP01000103.1"/>
</dbReference>
<keyword evidence="4" id="KW-1185">Reference proteome</keyword>
<dbReference type="PANTHER" id="PTHR37938">
    <property type="entry name" value="BLL0215 PROTEIN"/>
    <property type="match status" value="1"/>
</dbReference>
<evidence type="ECO:0000256" key="1">
    <source>
        <dbReference type="SAM" id="Phobius"/>
    </source>
</evidence>
<dbReference type="eggNOG" id="COG3428">
    <property type="taxonomic scope" value="Bacteria"/>
</dbReference>
<protein>
    <recommendedName>
        <fullName evidence="2">YdbS-like PH domain-containing protein</fullName>
    </recommendedName>
</protein>
<evidence type="ECO:0000259" key="2">
    <source>
        <dbReference type="Pfam" id="PF03703"/>
    </source>
</evidence>
<keyword evidence="1" id="KW-0812">Transmembrane</keyword>
<evidence type="ECO:0000313" key="4">
    <source>
        <dbReference type="Proteomes" id="UP000015531"/>
    </source>
</evidence>
<dbReference type="EMBL" id="ATDP01000103">
    <property type="protein sequence ID" value="EQB12392.1"/>
    <property type="molecule type" value="Genomic_DNA"/>
</dbReference>
<dbReference type="PANTHER" id="PTHR37938:SF1">
    <property type="entry name" value="BLL0215 PROTEIN"/>
    <property type="match status" value="1"/>
</dbReference>
<dbReference type="AlphaFoldDB" id="T0HHA5"/>
<dbReference type="InterPro" id="IPR005182">
    <property type="entry name" value="YdbS-like_PH"/>
</dbReference>